<evidence type="ECO:0000313" key="2">
    <source>
        <dbReference type="EMBL" id="GAA3037110.1"/>
    </source>
</evidence>
<dbReference type="Proteomes" id="UP001499930">
    <property type="component" value="Unassembled WGS sequence"/>
</dbReference>
<organism evidence="2 3">
    <name type="scientific">Streptosporangium longisporum</name>
    <dbReference type="NCBI Taxonomy" id="46187"/>
    <lineage>
        <taxon>Bacteria</taxon>
        <taxon>Bacillati</taxon>
        <taxon>Actinomycetota</taxon>
        <taxon>Actinomycetes</taxon>
        <taxon>Streptosporangiales</taxon>
        <taxon>Streptosporangiaceae</taxon>
        <taxon>Streptosporangium</taxon>
    </lineage>
</organism>
<name>A0ABP6LEA2_9ACTN</name>
<proteinExistence type="predicted"/>
<evidence type="ECO:0000256" key="1">
    <source>
        <dbReference type="SAM" id="MobiDB-lite"/>
    </source>
</evidence>
<gene>
    <name evidence="2" type="ORF">GCM10017559_76140</name>
</gene>
<reference evidence="3" key="1">
    <citation type="journal article" date="2019" name="Int. J. Syst. Evol. Microbiol.">
        <title>The Global Catalogue of Microorganisms (GCM) 10K type strain sequencing project: providing services to taxonomists for standard genome sequencing and annotation.</title>
        <authorList>
            <consortium name="The Broad Institute Genomics Platform"/>
            <consortium name="The Broad Institute Genome Sequencing Center for Infectious Disease"/>
            <person name="Wu L."/>
            <person name="Ma J."/>
        </authorList>
    </citation>
    <scope>NUCLEOTIDE SEQUENCE [LARGE SCALE GENOMIC DNA]</scope>
    <source>
        <strain evidence="3">JCM 3106</strain>
    </source>
</reference>
<sequence>MKELAVMPCTAWPPVVTTVTPVANAPHARRIASRSTAAGNGRWPDGGDGWGTAGADGRSITGGDVTSTFISGLPRHRTGTVCGM</sequence>
<comment type="caution">
    <text evidence="2">The sequence shown here is derived from an EMBL/GenBank/DDBJ whole genome shotgun (WGS) entry which is preliminary data.</text>
</comment>
<evidence type="ECO:0000313" key="3">
    <source>
        <dbReference type="Proteomes" id="UP001499930"/>
    </source>
</evidence>
<feature type="region of interest" description="Disordered" evidence="1">
    <location>
        <begin position="29"/>
        <end position="58"/>
    </location>
</feature>
<protein>
    <submittedName>
        <fullName evidence="2">Uncharacterized protein</fullName>
    </submittedName>
</protein>
<accession>A0ABP6LEA2</accession>
<keyword evidence="3" id="KW-1185">Reference proteome</keyword>
<dbReference type="EMBL" id="BAAAWD010000026">
    <property type="protein sequence ID" value="GAA3037110.1"/>
    <property type="molecule type" value="Genomic_DNA"/>
</dbReference>
<feature type="compositionally biased region" description="Gly residues" evidence="1">
    <location>
        <begin position="44"/>
        <end position="54"/>
    </location>
</feature>